<organism evidence="1 2">
    <name type="scientific">Vulgatibacter incomptus</name>
    <dbReference type="NCBI Taxonomy" id="1391653"/>
    <lineage>
        <taxon>Bacteria</taxon>
        <taxon>Pseudomonadati</taxon>
        <taxon>Myxococcota</taxon>
        <taxon>Myxococcia</taxon>
        <taxon>Myxococcales</taxon>
        <taxon>Cystobacterineae</taxon>
        <taxon>Vulgatibacteraceae</taxon>
        <taxon>Vulgatibacter</taxon>
    </lineage>
</organism>
<dbReference type="AlphaFoldDB" id="A0A0K1PEW2"/>
<name>A0A0K1PEW2_9BACT</name>
<sequence length="74" mass="8046">MKFHLPSFLIGYGAGAGTVLLSKHLRPLLVELATAGYRFVDAIVARGAMKQEDLSDLMAEARARARGKESPTHH</sequence>
<dbReference type="EMBL" id="CP012332">
    <property type="protein sequence ID" value="AKU92042.1"/>
    <property type="molecule type" value="Genomic_DNA"/>
</dbReference>
<evidence type="ECO:0000313" key="2">
    <source>
        <dbReference type="Proteomes" id="UP000055590"/>
    </source>
</evidence>
<reference evidence="1 2" key="1">
    <citation type="submission" date="2015-08" db="EMBL/GenBank/DDBJ databases">
        <authorList>
            <person name="Babu N.S."/>
            <person name="Beckwith C.J."/>
            <person name="Beseler K.G."/>
            <person name="Brison A."/>
            <person name="Carone J.V."/>
            <person name="Caskin T.P."/>
            <person name="Diamond M."/>
            <person name="Durham M.E."/>
            <person name="Foxe J.M."/>
            <person name="Go M."/>
            <person name="Henderson B.A."/>
            <person name="Jones I.B."/>
            <person name="McGettigan J.A."/>
            <person name="Micheletti S.J."/>
            <person name="Nasrallah M.E."/>
            <person name="Ortiz D."/>
            <person name="Piller C.R."/>
            <person name="Privatt S.R."/>
            <person name="Schneider S.L."/>
            <person name="Sharp S."/>
            <person name="Smith T.C."/>
            <person name="Stanton J.D."/>
            <person name="Ullery H.E."/>
            <person name="Wilson R.J."/>
            <person name="Serrano M.G."/>
            <person name="Buck G."/>
            <person name="Lee V."/>
            <person name="Wang Y."/>
            <person name="Carvalho R."/>
            <person name="Voegtly L."/>
            <person name="Shi R."/>
            <person name="Duckworth R."/>
            <person name="Johnson A."/>
            <person name="Loviza R."/>
            <person name="Walstead R."/>
            <person name="Shah Z."/>
            <person name="Kiflezghi M."/>
            <person name="Wade K."/>
            <person name="Ball S.L."/>
            <person name="Bradley K.W."/>
            <person name="Asai D.J."/>
            <person name="Bowman C.A."/>
            <person name="Russell D.A."/>
            <person name="Pope W.H."/>
            <person name="Jacobs-Sera D."/>
            <person name="Hendrix R.W."/>
            <person name="Hatfull G.F."/>
        </authorList>
    </citation>
    <scope>NUCLEOTIDE SEQUENCE [LARGE SCALE GENOMIC DNA]</scope>
    <source>
        <strain evidence="1 2">DSM 27710</strain>
    </source>
</reference>
<proteinExistence type="predicted"/>
<dbReference type="STRING" id="1391653.AKJ08_2429"/>
<dbReference type="KEGG" id="vin:AKJ08_2429"/>
<dbReference type="OrthoDB" id="5524269at2"/>
<gene>
    <name evidence="1" type="ORF">AKJ08_2429</name>
</gene>
<keyword evidence="2" id="KW-1185">Reference proteome</keyword>
<protein>
    <submittedName>
        <fullName evidence="1">Uncharacterized protein</fullName>
    </submittedName>
</protein>
<dbReference type="RefSeq" id="WP_050726269.1">
    <property type="nucleotide sequence ID" value="NZ_CP012332.1"/>
</dbReference>
<evidence type="ECO:0000313" key="1">
    <source>
        <dbReference type="EMBL" id="AKU92042.1"/>
    </source>
</evidence>
<dbReference type="Proteomes" id="UP000055590">
    <property type="component" value="Chromosome"/>
</dbReference>
<accession>A0A0K1PEW2</accession>